<reference evidence="2 3" key="1">
    <citation type="submission" date="2023-08" db="EMBL/GenBank/DDBJ databases">
        <title>A Necator americanus chromosomal reference genome.</title>
        <authorList>
            <person name="Ilik V."/>
            <person name="Petrzelkova K.J."/>
            <person name="Pardy F."/>
            <person name="Fuh T."/>
            <person name="Niatou-Singa F.S."/>
            <person name="Gouil Q."/>
            <person name="Baker L."/>
            <person name="Ritchie M.E."/>
            <person name="Jex A.R."/>
            <person name="Gazzola D."/>
            <person name="Li H."/>
            <person name="Toshio Fujiwara R."/>
            <person name="Zhan B."/>
            <person name="Aroian R.V."/>
            <person name="Pafco B."/>
            <person name="Schwarz E.M."/>
        </authorList>
    </citation>
    <scope>NUCLEOTIDE SEQUENCE [LARGE SCALE GENOMIC DNA]</scope>
    <source>
        <strain evidence="2 3">Aroian</strain>
        <tissue evidence="2">Whole animal</tissue>
    </source>
</reference>
<dbReference type="PANTHER" id="PTHR33977">
    <property type="entry name" value="ZINC ION BINDING PROTEIN"/>
    <property type="match status" value="1"/>
</dbReference>
<evidence type="ECO:0000313" key="2">
    <source>
        <dbReference type="EMBL" id="KAK6763016.1"/>
    </source>
</evidence>
<accession>A0ABR1EME1</accession>
<protein>
    <recommendedName>
        <fullName evidence="4">MULE transposase domain-containing protein</fullName>
    </recommendedName>
</protein>
<gene>
    <name evidence="2" type="primary">Necator_chrX.g23808</name>
    <name evidence="2" type="ORF">RB195_023644</name>
</gene>
<evidence type="ECO:0000313" key="3">
    <source>
        <dbReference type="Proteomes" id="UP001303046"/>
    </source>
</evidence>
<keyword evidence="3" id="KW-1185">Reference proteome</keyword>
<evidence type="ECO:0008006" key="4">
    <source>
        <dbReference type="Google" id="ProtNLM"/>
    </source>
</evidence>
<organism evidence="2 3">
    <name type="scientific">Necator americanus</name>
    <name type="common">Human hookworm</name>
    <dbReference type="NCBI Taxonomy" id="51031"/>
    <lineage>
        <taxon>Eukaryota</taxon>
        <taxon>Metazoa</taxon>
        <taxon>Ecdysozoa</taxon>
        <taxon>Nematoda</taxon>
        <taxon>Chromadorea</taxon>
        <taxon>Rhabditida</taxon>
        <taxon>Rhabditina</taxon>
        <taxon>Rhabditomorpha</taxon>
        <taxon>Strongyloidea</taxon>
        <taxon>Ancylostomatidae</taxon>
        <taxon>Bunostominae</taxon>
        <taxon>Necator</taxon>
    </lineage>
</organism>
<proteinExistence type="predicted"/>
<sequence>MAQAKVTYLRCHCSFHCPASRPEKTKKYVMNCTAYMNVTERIDGVTVEHCLTYLGHEACPSQLRLVVTNPTQRQWLRKYGQRALCVDDTFNLTSYALRLATVIAADEWDRALPAAYLLSYRMTEAEVGLLFEHVKKYLPSFHTDYFMTDDTNTFWNGYSKAFSSSSTKRLLCLWHVQQAMKRNSNTKLINRDLFEPLLRKLKEIRLVRNRNVFVAKYTSMLRYLRENEESGLASYMENSWSDRVEQWAAFGRLRSCVNTSMLCERFHKTLKHEFNNHCRREGCAACPYAYACTCPMDVKRRRSPQDCGFSMSSVVDEEAEIVQDALYSCDGNEEMMEVVVDDEVESADGSDVGVEMDLRSSTDIQDENRDLLQRIEMEMASIRETAIKMMRRPAESARMNMAETLRDLEQLREKIESLPDNAEGSDQNMRLARRPDVPPVGRPRASTQIRKLQKRAHLRKEEQSKRRKPLLEIPDCAHDERDACAVCLRMQPSNSTNSQICWIQCPTCENWMHTECISNNVCPHDETELGSSDA</sequence>
<evidence type="ECO:0000256" key="1">
    <source>
        <dbReference type="SAM" id="MobiDB-lite"/>
    </source>
</evidence>
<name>A0ABR1EME1_NECAM</name>
<dbReference type="PANTHER" id="PTHR33977:SF1">
    <property type="entry name" value="ZINC ION BINDING PROTEIN"/>
    <property type="match status" value="1"/>
</dbReference>
<dbReference type="Proteomes" id="UP001303046">
    <property type="component" value="Unassembled WGS sequence"/>
</dbReference>
<dbReference type="EMBL" id="JAVFWL010000006">
    <property type="protein sequence ID" value="KAK6763016.1"/>
    <property type="molecule type" value="Genomic_DNA"/>
</dbReference>
<comment type="caution">
    <text evidence="2">The sequence shown here is derived from an EMBL/GenBank/DDBJ whole genome shotgun (WGS) entry which is preliminary data.</text>
</comment>
<feature type="region of interest" description="Disordered" evidence="1">
    <location>
        <begin position="418"/>
        <end position="448"/>
    </location>
</feature>